<keyword evidence="3" id="KW-1185">Reference proteome</keyword>
<accession>C9LCV7</accession>
<feature type="signal peptide" evidence="1">
    <location>
        <begin position="1"/>
        <end position="19"/>
    </location>
</feature>
<proteinExistence type="predicted"/>
<dbReference type="HOGENOM" id="CLU_395793_0_0_10"/>
<name>C9LCV7_9BACT</name>
<organism evidence="2 3">
    <name type="scientific">Alloprevotella tannerae ATCC 51259</name>
    <dbReference type="NCBI Taxonomy" id="626522"/>
    <lineage>
        <taxon>Bacteria</taxon>
        <taxon>Pseudomonadati</taxon>
        <taxon>Bacteroidota</taxon>
        <taxon>Bacteroidia</taxon>
        <taxon>Bacteroidales</taxon>
        <taxon>Prevotellaceae</taxon>
        <taxon>Alloprevotella</taxon>
    </lineage>
</organism>
<reference evidence="2" key="1">
    <citation type="submission" date="2009-09" db="EMBL/GenBank/DDBJ databases">
        <authorList>
            <person name="Weinstock G."/>
            <person name="Sodergren E."/>
            <person name="Clifton S."/>
            <person name="Fulton L."/>
            <person name="Fulton B."/>
            <person name="Courtney L."/>
            <person name="Fronick C."/>
            <person name="Harrison M."/>
            <person name="Strong C."/>
            <person name="Farmer C."/>
            <person name="Delahaunty K."/>
            <person name="Markovic C."/>
            <person name="Hall O."/>
            <person name="Minx P."/>
            <person name="Tomlinson C."/>
            <person name="Mitreva M."/>
            <person name="Nelson J."/>
            <person name="Hou S."/>
            <person name="Wollam A."/>
            <person name="Pepin K.H."/>
            <person name="Johnson M."/>
            <person name="Bhonagiri V."/>
            <person name="Nash W.E."/>
            <person name="Warren W."/>
            <person name="Chinwalla A."/>
            <person name="Mardis E.R."/>
            <person name="Wilson R.K."/>
        </authorList>
    </citation>
    <scope>NUCLEOTIDE SEQUENCE [LARGE SCALE GENOMIC DNA]</scope>
    <source>
        <strain evidence="2">ATCC 51259</strain>
    </source>
</reference>
<dbReference type="AlphaFoldDB" id="C9LCV7"/>
<sequence>MKKVTLISTSLVVALTACAQWNTDKSPIQVTSTLGAFQPKAALTADGKMFISWRTAKTVEGEALCYSFPHLQLLDKEGNALFGKSGLDVSNHKSPSWNSDYSLVITSDNCAVLSNADSRTEDSEILDRYDTFTPVWYKIGQNKDFLWGFDGVALNDRKDSPFTKTFVIGDDIWIQDQSNSQNVTDYFNRITSGGALAFAESQEVFGQMVQSIDDNFIMVKSGSKGPEAQRYNRDCQPVWSEPVMFASANSASRNLYPYSILSDGKGGAYIAWVRGMGDFGHMVCTQHIDALGTPTFGLDAMDVYATEDFDHDYQSLAVDIKNNRALVIWIFKADGGTYNLQAQLFSEDGDRLFGETGMPIATKNDEAGYAFKNHGVLSVDDGEWLICYSDVKGWAKSELYIERLNKDGNSVWKQQIGDAGTFNDVSFIKGDDCSFIVYETKDEEGNKILKAARIYDDGAFVKTNTTSLPYSIDFRTSGMPTDWVALDKSTFSSNYGKLVYGEALVKINGSKTNTKCIFTGSNIDNTAWNDYYISPEFKLDANKAYKIKTQTVCDGGSYDVTLKYGTSTADDATFTKFANCTMQKNNFDTSKSDEVTLKVPESGVYRIAFHVTSTAGGPQDNVYLMSFSIKEDATSGIDNSVEALSEIASITVHSIDGKLIQTVKGSKFCSASLVSGIYIITMKDTQGKTKSIKITK</sequence>
<protein>
    <submittedName>
        <fullName evidence="2">Dyp-type peroxidase family protein</fullName>
    </submittedName>
</protein>
<evidence type="ECO:0000313" key="3">
    <source>
        <dbReference type="Proteomes" id="UP000003460"/>
    </source>
</evidence>
<keyword evidence="2" id="KW-0560">Oxidoreductase</keyword>
<dbReference type="OrthoDB" id="1270422at2"/>
<gene>
    <name evidence="2" type="ORF">GCWU000325_00052</name>
</gene>
<dbReference type="RefSeq" id="WP_006253822.1">
    <property type="nucleotide sequence ID" value="NZ_GG700642.1"/>
</dbReference>
<feature type="chain" id="PRO_5002998237" evidence="1">
    <location>
        <begin position="20"/>
        <end position="696"/>
    </location>
</feature>
<dbReference type="GeneID" id="84575444"/>
<evidence type="ECO:0000256" key="1">
    <source>
        <dbReference type="SAM" id="SignalP"/>
    </source>
</evidence>
<dbReference type="PROSITE" id="PS51257">
    <property type="entry name" value="PROKAR_LIPOPROTEIN"/>
    <property type="match status" value="1"/>
</dbReference>
<dbReference type="GO" id="GO:0004601">
    <property type="term" value="F:peroxidase activity"/>
    <property type="evidence" value="ECO:0007669"/>
    <property type="project" value="UniProtKB-KW"/>
</dbReference>
<comment type="caution">
    <text evidence="2">The sequence shown here is derived from an EMBL/GenBank/DDBJ whole genome shotgun (WGS) entry which is preliminary data.</text>
</comment>
<dbReference type="STRING" id="626522.GCWU000325_00052"/>
<keyword evidence="1" id="KW-0732">Signal</keyword>
<keyword evidence="2" id="KW-0575">Peroxidase</keyword>
<evidence type="ECO:0000313" key="2">
    <source>
        <dbReference type="EMBL" id="EEX73065.1"/>
    </source>
</evidence>
<dbReference type="Proteomes" id="UP000003460">
    <property type="component" value="Unassembled WGS sequence"/>
</dbReference>
<dbReference type="EMBL" id="ACIJ02000001">
    <property type="protein sequence ID" value="EEX73065.1"/>
    <property type="molecule type" value="Genomic_DNA"/>
</dbReference>